<dbReference type="AlphaFoldDB" id="A0AA36LMC4"/>
<proteinExistence type="inferred from homology"/>
<name>A0AA36LMC4_YERMO</name>
<evidence type="ECO:0000256" key="11">
    <source>
        <dbReference type="SAM" id="Phobius"/>
    </source>
</evidence>
<keyword evidence="7 11" id="KW-1133">Transmembrane helix</keyword>
<evidence type="ECO:0000256" key="7">
    <source>
        <dbReference type="ARBA" id="ARBA00022989"/>
    </source>
</evidence>
<evidence type="ECO:0000256" key="6">
    <source>
        <dbReference type="ARBA" id="ARBA00022729"/>
    </source>
</evidence>
<dbReference type="RefSeq" id="WP_049646606.1">
    <property type="nucleotide sequence ID" value="NZ_CABHYS010000028.1"/>
</dbReference>
<reference evidence="12 13" key="1">
    <citation type="submission" date="2015-03" db="EMBL/GenBank/DDBJ databases">
        <authorList>
            <consortium name="Pathogen Informatics"/>
            <person name="Murphy D."/>
        </authorList>
    </citation>
    <scope>NUCLEOTIDE SEQUENCE [LARGE SCALE GENOMIC DNA]</scope>
    <source>
        <strain evidence="12 13">FE82747</strain>
    </source>
</reference>
<keyword evidence="5 11" id="KW-0812">Transmembrane</keyword>
<comment type="caution">
    <text evidence="12">The sequence shown here is derived from an EMBL/GenBank/DDBJ whole genome shotgun (WGS) entry which is preliminary data.</text>
</comment>
<evidence type="ECO:0000256" key="8">
    <source>
        <dbReference type="ARBA" id="ARBA00023136"/>
    </source>
</evidence>
<keyword evidence="6" id="KW-0732">Signal</keyword>
<keyword evidence="10" id="KW-0449">Lipoprotein</keyword>
<keyword evidence="9" id="KW-0564">Palmitate</keyword>
<comment type="subcellular location">
    <subcellularLocation>
        <location evidence="1">Membrane</location>
        <topology evidence="1">Multi-pass membrane protein</topology>
    </subcellularLocation>
</comment>
<evidence type="ECO:0000256" key="9">
    <source>
        <dbReference type="ARBA" id="ARBA00023139"/>
    </source>
</evidence>
<gene>
    <name evidence="12" type="ORF">ERS008502_01281</name>
</gene>
<evidence type="ECO:0000256" key="2">
    <source>
        <dbReference type="ARBA" id="ARBA00008208"/>
    </source>
</evidence>
<dbReference type="Pfam" id="PF17090">
    <property type="entry name" value="Ytca"/>
    <property type="match status" value="1"/>
</dbReference>
<evidence type="ECO:0000313" key="13">
    <source>
        <dbReference type="Proteomes" id="UP000040841"/>
    </source>
</evidence>
<comment type="similarity">
    <text evidence="2">Belongs to the YtcA family.</text>
</comment>
<dbReference type="EMBL" id="CQBM01000002">
    <property type="protein sequence ID" value="CNH76731.1"/>
    <property type="molecule type" value="Genomic_DNA"/>
</dbReference>
<sequence>MKRPYLPCWGRASILAFSCLILLSGCTLSPSLNVLGAYFPDWMFCIVAGVILTLIVRGVLIHYQRESWLSPLMISWPTLTILFSVLAWIMFFNH</sequence>
<evidence type="ECO:0000313" key="12">
    <source>
        <dbReference type="EMBL" id="CNH76731.1"/>
    </source>
</evidence>
<dbReference type="PROSITE" id="PS51257">
    <property type="entry name" value="PROKAR_LIPOPROTEIN"/>
    <property type="match status" value="1"/>
</dbReference>
<evidence type="ECO:0000256" key="10">
    <source>
        <dbReference type="ARBA" id="ARBA00023288"/>
    </source>
</evidence>
<organism evidence="12 13">
    <name type="scientific">Yersinia mollaretii</name>
    <dbReference type="NCBI Taxonomy" id="33060"/>
    <lineage>
        <taxon>Bacteria</taxon>
        <taxon>Pseudomonadati</taxon>
        <taxon>Pseudomonadota</taxon>
        <taxon>Gammaproteobacteria</taxon>
        <taxon>Enterobacterales</taxon>
        <taxon>Yersiniaceae</taxon>
        <taxon>Yersinia</taxon>
    </lineage>
</organism>
<evidence type="ECO:0000256" key="3">
    <source>
        <dbReference type="ARBA" id="ARBA00021237"/>
    </source>
</evidence>
<feature type="transmembrane region" description="Helical" evidence="11">
    <location>
        <begin position="38"/>
        <end position="60"/>
    </location>
</feature>
<keyword evidence="4" id="KW-1003">Cell membrane</keyword>
<evidence type="ECO:0000256" key="1">
    <source>
        <dbReference type="ARBA" id="ARBA00004141"/>
    </source>
</evidence>
<accession>A0AA36LMC4</accession>
<protein>
    <recommendedName>
        <fullName evidence="3">Uncharacterized protein YtcA</fullName>
    </recommendedName>
</protein>
<evidence type="ECO:0000256" key="5">
    <source>
        <dbReference type="ARBA" id="ARBA00022692"/>
    </source>
</evidence>
<feature type="transmembrane region" description="Helical" evidence="11">
    <location>
        <begin position="72"/>
        <end position="91"/>
    </location>
</feature>
<evidence type="ECO:0000256" key="4">
    <source>
        <dbReference type="ARBA" id="ARBA00022475"/>
    </source>
</evidence>
<keyword evidence="8 11" id="KW-0472">Membrane</keyword>
<dbReference type="GO" id="GO:0016020">
    <property type="term" value="C:membrane"/>
    <property type="evidence" value="ECO:0007669"/>
    <property type="project" value="UniProtKB-SubCell"/>
</dbReference>
<dbReference type="InterPro" id="IPR031381">
    <property type="entry name" value="YtcA"/>
</dbReference>
<dbReference type="Proteomes" id="UP000040841">
    <property type="component" value="Unassembled WGS sequence"/>
</dbReference>